<dbReference type="PROSITE" id="PS50016">
    <property type="entry name" value="ZF_PHD_2"/>
    <property type="match status" value="1"/>
</dbReference>
<dbReference type="InterPro" id="IPR011335">
    <property type="entry name" value="Restrct_endonuc-II-like"/>
</dbReference>
<keyword evidence="3" id="KW-0479">Metal-binding</keyword>
<dbReference type="InterPro" id="IPR051703">
    <property type="entry name" value="NF-kappa-B_Signaling_Reg"/>
</dbReference>
<dbReference type="EMBL" id="OU896711">
    <property type="protein sequence ID" value="CAH1170962.1"/>
    <property type="molecule type" value="Genomic_DNA"/>
</dbReference>
<evidence type="ECO:0000313" key="11">
    <source>
        <dbReference type="EMBL" id="CAH1170962.1"/>
    </source>
</evidence>
<evidence type="ECO:0000256" key="1">
    <source>
        <dbReference type="ARBA" id="ARBA00005234"/>
    </source>
</evidence>
<dbReference type="GO" id="GO:0006508">
    <property type="term" value="P:proteolysis"/>
    <property type="evidence" value="ECO:0007669"/>
    <property type="project" value="UniProtKB-KW"/>
</dbReference>
<feature type="domain" description="PHD-type" evidence="9">
    <location>
        <begin position="827"/>
        <end position="877"/>
    </location>
</feature>
<keyword evidence="4 7" id="KW-0863">Zinc-finger</keyword>
<reference evidence="11" key="2">
    <citation type="submission" date="2022-10" db="EMBL/GenBank/DDBJ databases">
        <authorList>
            <consortium name="ENA_rothamsted_submissions"/>
            <consortium name="culmorum"/>
            <person name="King R."/>
        </authorList>
    </citation>
    <scope>NUCLEOTIDE SEQUENCE</scope>
</reference>
<dbReference type="GO" id="GO:0006281">
    <property type="term" value="P:DNA repair"/>
    <property type="evidence" value="ECO:0007669"/>
    <property type="project" value="UniProtKB-ARBA"/>
</dbReference>
<protein>
    <submittedName>
        <fullName evidence="11">Uncharacterized protein</fullName>
    </submittedName>
</protein>
<comment type="similarity">
    <text evidence="1">Belongs to the peptidase C48 family.</text>
</comment>
<evidence type="ECO:0000259" key="10">
    <source>
        <dbReference type="PROSITE" id="PS50600"/>
    </source>
</evidence>
<dbReference type="SMART" id="SM00249">
    <property type="entry name" value="PHD"/>
    <property type="match status" value="3"/>
</dbReference>
<dbReference type="InterPro" id="IPR019787">
    <property type="entry name" value="Znf_PHD-finger"/>
</dbReference>
<dbReference type="PANTHER" id="PTHR46609:SF8">
    <property type="entry name" value="YQAJ VIRAL RECOMBINASE DOMAIN-CONTAINING PROTEIN"/>
    <property type="match status" value="1"/>
</dbReference>
<dbReference type="SUPFAM" id="SSF52980">
    <property type="entry name" value="Restriction endonuclease-like"/>
    <property type="match status" value="1"/>
</dbReference>
<dbReference type="PANTHER" id="PTHR46609">
    <property type="entry name" value="EXONUCLEASE, PHAGE-TYPE/RECB, C-TERMINAL DOMAIN-CONTAINING PROTEIN"/>
    <property type="match status" value="1"/>
</dbReference>
<dbReference type="SUPFAM" id="SSF57903">
    <property type="entry name" value="FYVE/PHD zinc finger"/>
    <property type="match status" value="2"/>
</dbReference>
<dbReference type="PROSITE" id="PS50600">
    <property type="entry name" value="ULP_PROTEASE"/>
    <property type="match status" value="1"/>
</dbReference>
<keyword evidence="12" id="KW-1185">Reference proteome</keyword>
<evidence type="ECO:0000259" key="9">
    <source>
        <dbReference type="PROSITE" id="PS50016"/>
    </source>
</evidence>
<evidence type="ECO:0000256" key="8">
    <source>
        <dbReference type="SAM" id="MobiDB-lite"/>
    </source>
</evidence>
<evidence type="ECO:0000256" key="3">
    <source>
        <dbReference type="ARBA" id="ARBA00022723"/>
    </source>
</evidence>
<sequence>MCSTPVNTDLLPSKRARFDMSTINISDHVPVQSYEQSIITNQNDIKSLFSDEQVHNSDNKNDDDDNNNLQGRGFEITPESFNIPKGFNLSDSNTSIVLPVNSLNVDSLPPSSYKQCTILEGSFQIKNEYFDYIIKENRLINEYYPSYFRNRLKKFVNNVCTIAIKYRKYLKDGSIKIFAICKNNNYRCKKFKIIIRGHTVVVYSSSVNFCHPNKITFHVKGIERSIVKNKVLHKKPSEYKRQSILSAKLRIIESGNLQDIKSDCTLRKIKSEAESHWDRDQHDLLDLCKMQEEHDEYIKQVSMPFNVKVFSKEQFEVLDRSGGDILPVIFFDATGSIVRKPTTKTKRVYLYSAVLPINSGRIFPIFEMISGSHFSKTIFTIFHDFRVFCEEQNNKWPVFGAVVTDFSFANIHAICKACNRINLLEYLDVTFKIAFDKVVLPENIVTIHLCCAHLMKNFSKDINECFTDYEVREFYKDVMASVINMELFNDIEDCFQSMSVLLLSPVTTKIVREHLNILLRSRNDHSIDLDIKFRECDIASSEHVYENDGKRGLHKSSIFYVHFYKLFEKMSEIHKFSSCIEGPTNKYYSQKFFDLLLSKYLPFCPLWTGVILRKRRAELHFSNSYVENYFGHLKNNVLNGNKNLKCSRYLRKSRENVLALYKEFICNIPKNRLTKQSKRKIDPANEHSAQETWNKKAKKVSGTHFAGIFLKKLSSLKEAENGKMETDNDNEDNKCEELNLCSPIVIDNIDNNNHDNNSYNNDDTLTEKCLYCGFGRLDTTTDWVACDSCRRWIHVTCDPSFGDKTYSGSFLCEKCFSVNKKSDETRIYKCMYCGLGDLDNTAKWVACDNCDGWIHQICDSSNHSYSGNFYCKLCSNNLKSSCEAALCKLDEEKIQRDSIERKTRGQRESAMWFAERRKRITASNFGTICKARSHKSKLNIAKSLTSSKHFVNEAMKHGIDSEKLALDAFINQTGYKYEKCGLVIHENYSFLAGSPDGLLNGDGIIEIKCPYKVRECDRNETLRNLDDIDNNGKLKVTSKYYYQIQGLLEVTNRSWCEFVVYTFKGIQFTEKIFKRPDFFRNIMLNKLKEFFFYYHLPTFLNFGDIDEISRKWRPVKDMEFLSNGLVNDINYYKKSNRDYVVATFKEFDCFNQINISDFASLDNGKWLTNFVIDITLNLLNSDNKYQIIPQEIANVIFSPDELSESFLNRISLHKSHLAIPLLINQNHHCLIIIDFIELTFAFMDPFNSNAEKTASYLELFKKFAEAYNQVKNVPIAIDLNVIVYKHAVQKDSFNCGMFCIKFFECILNGSDKTRATKMEQYRNEIKYLILNRSDDVWNRCLICSRIGDRNESNNCANCKRLVHNECLSVGAESFINQNVCRLCAQYFI</sequence>
<dbReference type="Gene3D" id="3.40.395.10">
    <property type="entry name" value="Adenoviral Proteinase, Chain A"/>
    <property type="match status" value="1"/>
</dbReference>
<dbReference type="Gene3D" id="3.30.40.10">
    <property type="entry name" value="Zinc/RING finger domain, C3HC4 (zinc finger)"/>
    <property type="match status" value="2"/>
</dbReference>
<dbReference type="InterPro" id="IPR038765">
    <property type="entry name" value="Papain-like_cys_pep_sf"/>
</dbReference>
<dbReference type="SUPFAM" id="SSF54001">
    <property type="entry name" value="Cysteine proteinases"/>
    <property type="match status" value="1"/>
</dbReference>
<dbReference type="NCBIfam" id="TIGR03033">
    <property type="entry name" value="phage_rel_nuc"/>
    <property type="match status" value="1"/>
</dbReference>
<dbReference type="GO" id="GO:0008270">
    <property type="term" value="F:zinc ion binding"/>
    <property type="evidence" value="ECO:0007669"/>
    <property type="project" value="UniProtKB-KW"/>
</dbReference>
<dbReference type="Gene3D" id="3.90.320.10">
    <property type="match status" value="1"/>
</dbReference>
<name>A0A9P0DLC9_PHACE</name>
<evidence type="ECO:0000256" key="5">
    <source>
        <dbReference type="ARBA" id="ARBA00022801"/>
    </source>
</evidence>
<evidence type="ECO:0000256" key="2">
    <source>
        <dbReference type="ARBA" id="ARBA00022670"/>
    </source>
</evidence>
<accession>A0A9P0DLC9</accession>
<evidence type="ECO:0000256" key="6">
    <source>
        <dbReference type="ARBA" id="ARBA00022833"/>
    </source>
</evidence>
<gene>
    <name evidence="11" type="ORF">PHAECO_LOCUS9526</name>
</gene>
<keyword evidence="6" id="KW-0862">Zinc</keyword>
<dbReference type="CDD" id="cd22343">
    <property type="entry name" value="PDDEXK_lambda_exonuclease-like"/>
    <property type="match status" value="1"/>
</dbReference>
<dbReference type="InterPro" id="IPR017482">
    <property type="entry name" value="Lambda-type_endonuclease"/>
</dbReference>
<dbReference type="Pfam" id="PF09588">
    <property type="entry name" value="YqaJ"/>
    <property type="match status" value="1"/>
</dbReference>
<dbReference type="InterPro" id="IPR003653">
    <property type="entry name" value="Peptidase_C48_C"/>
</dbReference>
<dbReference type="CDD" id="cd15517">
    <property type="entry name" value="PHD_TCF19_like"/>
    <property type="match status" value="1"/>
</dbReference>
<keyword evidence="2" id="KW-0645">Protease</keyword>
<organism evidence="11 12">
    <name type="scientific">Phaedon cochleariae</name>
    <name type="common">Mustard beetle</name>
    <dbReference type="NCBI Taxonomy" id="80249"/>
    <lineage>
        <taxon>Eukaryota</taxon>
        <taxon>Metazoa</taxon>
        <taxon>Ecdysozoa</taxon>
        <taxon>Arthropoda</taxon>
        <taxon>Hexapoda</taxon>
        <taxon>Insecta</taxon>
        <taxon>Pterygota</taxon>
        <taxon>Neoptera</taxon>
        <taxon>Endopterygota</taxon>
        <taxon>Coleoptera</taxon>
        <taxon>Polyphaga</taxon>
        <taxon>Cucujiformia</taxon>
        <taxon>Chrysomeloidea</taxon>
        <taxon>Chrysomelidae</taxon>
        <taxon>Chrysomelinae</taxon>
        <taxon>Chrysomelini</taxon>
        <taxon>Phaedon</taxon>
    </lineage>
</organism>
<dbReference type="InterPro" id="IPR001965">
    <property type="entry name" value="Znf_PHD"/>
</dbReference>
<evidence type="ECO:0000313" key="12">
    <source>
        <dbReference type="Proteomes" id="UP001153737"/>
    </source>
</evidence>
<reference evidence="11" key="1">
    <citation type="submission" date="2022-01" db="EMBL/GenBank/DDBJ databases">
        <authorList>
            <person name="King R."/>
        </authorList>
    </citation>
    <scope>NUCLEOTIDE SEQUENCE</scope>
</reference>
<proteinExistence type="inferred from homology"/>
<evidence type="ECO:0000256" key="4">
    <source>
        <dbReference type="ARBA" id="ARBA00022771"/>
    </source>
</evidence>
<dbReference type="InterPro" id="IPR011604">
    <property type="entry name" value="PDDEXK-like_dom_sf"/>
</dbReference>
<dbReference type="Proteomes" id="UP001153737">
    <property type="component" value="Chromosome 5"/>
</dbReference>
<feature type="domain" description="Ubiquitin-like protease family profile" evidence="10">
    <location>
        <begin position="1151"/>
        <end position="1306"/>
    </location>
</feature>
<feature type="region of interest" description="Disordered" evidence="8">
    <location>
        <begin position="53"/>
        <end position="73"/>
    </location>
</feature>
<dbReference type="InterPro" id="IPR013083">
    <property type="entry name" value="Znf_RING/FYVE/PHD"/>
</dbReference>
<dbReference type="InterPro" id="IPR011011">
    <property type="entry name" value="Znf_FYVE_PHD"/>
</dbReference>
<keyword evidence="5" id="KW-0378">Hydrolase</keyword>
<evidence type="ECO:0000256" key="7">
    <source>
        <dbReference type="PROSITE-ProRule" id="PRU00146"/>
    </source>
</evidence>
<dbReference type="GO" id="GO:0008234">
    <property type="term" value="F:cysteine-type peptidase activity"/>
    <property type="evidence" value="ECO:0007669"/>
    <property type="project" value="InterPro"/>
</dbReference>
<dbReference type="Pfam" id="PF02902">
    <property type="entry name" value="Peptidase_C48"/>
    <property type="match status" value="1"/>
</dbReference>
<dbReference type="InterPro" id="IPR019080">
    <property type="entry name" value="YqaJ_viral_recombinase"/>
</dbReference>